<evidence type="ECO:0000313" key="2">
    <source>
        <dbReference type="Proteomes" id="UP000499080"/>
    </source>
</evidence>
<reference evidence="1 2" key="1">
    <citation type="journal article" date="2019" name="Sci. Rep.">
        <title>Orb-weaving spider Araneus ventricosus genome elucidates the spidroin gene catalogue.</title>
        <authorList>
            <person name="Kono N."/>
            <person name="Nakamura H."/>
            <person name="Ohtoshi R."/>
            <person name="Moran D.A.P."/>
            <person name="Shinohara A."/>
            <person name="Yoshida Y."/>
            <person name="Fujiwara M."/>
            <person name="Mori M."/>
            <person name="Tomita M."/>
            <person name="Arakawa K."/>
        </authorList>
    </citation>
    <scope>NUCLEOTIDE SEQUENCE [LARGE SCALE GENOMIC DNA]</scope>
</reference>
<gene>
    <name evidence="1" type="ORF">AVEN_164983_1</name>
</gene>
<accession>A0A4Y2V4L6</accession>
<dbReference type="Proteomes" id="UP000499080">
    <property type="component" value="Unassembled WGS sequence"/>
</dbReference>
<name>A0A4Y2V4L6_ARAVE</name>
<dbReference type="AlphaFoldDB" id="A0A4Y2V4L6"/>
<keyword evidence="2" id="KW-1185">Reference proteome</keyword>
<proteinExistence type="predicted"/>
<comment type="caution">
    <text evidence="1">The sequence shown here is derived from an EMBL/GenBank/DDBJ whole genome shotgun (WGS) entry which is preliminary data.</text>
</comment>
<organism evidence="1 2">
    <name type="scientific">Araneus ventricosus</name>
    <name type="common">Orbweaver spider</name>
    <name type="synonym">Epeira ventricosa</name>
    <dbReference type="NCBI Taxonomy" id="182803"/>
    <lineage>
        <taxon>Eukaryota</taxon>
        <taxon>Metazoa</taxon>
        <taxon>Ecdysozoa</taxon>
        <taxon>Arthropoda</taxon>
        <taxon>Chelicerata</taxon>
        <taxon>Arachnida</taxon>
        <taxon>Araneae</taxon>
        <taxon>Araneomorphae</taxon>
        <taxon>Entelegynae</taxon>
        <taxon>Araneoidea</taxon>
        <taxon>Araneidae</taxon>
        <taxon>Araneus</taxon>
    </lineage>
</organism>
<dbReference type="EMBL" id="BGPR01042974">
    <property type="protein sequence ID" value="GBO19491.1"/>
    <property type="molecule type" value="Genomic_DNA"/>
</dbReference>
<sequence length="106" mass="12520">MDSDVFDYEPRIVADSNDSYYVSFLNEADQVSNLESSITEILRIRRKGFTNEEDWKRSTAKINRIKGKAYMRFRRADPKTTKRIVQDVPCEERKMGPTYNSRNCQK</sequence>
<protein>
    <submittedName>
        <fullName evidence="1">Uncharacterized protein</fullName>
    </submittedName>
</protein>
<evidence type="ECO:0000313" key="1">
    <source>
        <dbReference type="EMBL" id="GBO19491.1"/>
    </source>
</evidence>